<name>A0A7J7T0F9_PIPKU</name>
<keyword evidence="3" id="KW-1185">Reference proteome</keyword>
<accession>A0A7J7T0F9</accession>
<evidence type="ECO:0000256" key="1">
    <source>
        <dbReference type="SAM" id="MobiDB-lite"/>
    </source>
</evidence>
<organism evidence="2 3">
    <name type="scientific">Pipistrellus kuhlii</name>
    <name type="common">Kuhl's pipistrelle</name>
    <dbReference type="NCBI Taxonomy" id="59472"/>
    <lineage>
        <taxon>Eukaryota</taxon>
        <taxon>Metazoa</taxon>
        <taxon>Chordata</taxon>
        <taxon>Craniata</taxon>
        <taxon>Vertebrata</taxon>
        <taxon>Euteleostomi</taxon>
        <taxon>Mammalia</taxon>
        <taxon>Eutheria</taxon>
        <taxon>Laurasiatheria</taxon>
        <taxon>Chiroptera</taxon>
        <taxon>Yangochiroptera</taxon>
        <taxon>Vespertilionidae</taxon>
        <taxon>Pipistrellus</taxon>
    </lineage>
</organism>
<proteinExistence type="predicted"/>
<dbReference type="EMBL" id="JACAGB010000035">
    <property type="protein sequence ID" value="KAF6294151.1"/>
    <property type="molecule type" value="Genomic_DNA"/>
</dbReference>
<protein>
    <submittedName>
        <fullName evidence="2">Uncharacterized protein</fullName>
    </submittedName>
</protein>
<evidence type="ECO:0000313" key="2">
    <source>
        <dbReference type="EMBL" id="KAF6294151.1"/>
    </source>
</evidence>
<sequence>MGSPQAVLGVSSSRKCQGLLAALPSTPGRAVRGEGVATDPAARAGGGIAGSQSPAPWVRRSQPSLHLQGERRRPWGLSAGPGSTATGGHPGRSPSSPALPREHRGCSPSGNGTAFTCCHLIKNPLEFAHDLIQAGDVHMWGTGSEEFGKLLRRAT</sequence>
<comment type="caution">
    <text evidence="2">The sequence shown here is derived from an EMBL/GenBank/DDBJ whole genome shotgun (WGS) entry which is preliminary data.</text>
</comment>
<feature type="region of interest" description="Disordered" evidence="1">
    <location>
        <begin position="21"/>
        <end position="108"/>
    </location>
</feature>
<dbReference type="Proteomes" id="UP000558488">
    <property type="component" value="Unassembled WGS sequence"/>
</dbReference>
<evidence type="ECO:0000313" key="3">
    <source>
        <dbReference type="Proteomes" id="UP000558488"/>
    </source>
</evidence>
<reference evidence="2 3" key="1">
    <citation type="journal article" date="2020" name="Nature">
        <title>Six reference-quality genomes reveal evolution of bat adaptations.</title>
        <authorList>
            <person name="Jebb D."/>
            <person name="Huang Z."/>
            <person name="Pippel M."/>
            <person name="Hughes G.M."/>
            <person name="Lavrichenko K."/>
            <person name="Devanna P."/>
            <person name="Winkler S."/>
            <person name="Jermiin L.S."/>
            <person name="Skirmuntt E.C."/>
            <person name="Katzourakis A."/>
            <person name="Burkitt-Gray L."/>
            <person name="Ray D.A."/>
            <person name="Sullivan K.A.M."/>
            <person name="Roscito J.G."/>
            <person name="Kirilenko B.M."/>
            <person name="Davalos L.M."/>
            <person name="Corthals A.P."/>
            <person name="Power M.L."/>
            <person name="Jones G."/>
            <person name="Ransome R.D."/>
            <person name="Dechmann D.K.N."/>
            <person name="Locatelli A.G."/>
            <person name="Puechmaille S.J."/>
            <person name="Fedrigo O."/>
            <person name="Jarvis E.D."/>
            <person name="Hiller M."/>
            <person name="Vernes S.C."/>
            <person name="Myers E.W."/>
            <person name="Teeling E.C."/>
        </authorList>
    </citation>
    <scope>NUCLEOTIDE SEQUENCE [LARGE SCALE GENOMIC DNA]</scope>
    <source>
        <strain evidence="2">MPipKuh1</strain>
        <tissue evidence="2">Flight muscle</tissue>
    </source>
</reference>
<dbReference type="AlphaFoldDB" id="A0A7J7T0F9"/>
<gene>
    <name evidence="2" type="ORF">mPipKuh1_009749</name>
</gene>